<evidence type="ECO:0000313" key="2">
    <source>
        <dbReference type="EMBL" id="QSG08773.1"/>
    </source>
</evidence>
<keyword evidence="3" id="KW-1185">Reference proteome</keyword>
<feature type="compositionally biased region" description="Polar residues" evidence="1">
    <location>
        <begin position="1"/>
        <end position="11"/>
    </location>
</feature>
<evidence type="ECO:0000313" key="3">
    <source>
        <dbReference type="Proteomes" id="UP000662973"/>
    </source>
</evidence>
<feature type="region of interest" description="Disordered" evidence="1">
    <location>
        <begin position="1"/>
        <end position="28"/>
    </location>
</feature>
<gene>
    <name evidence="2" type="ORF">HSR122_1377</name>
</gene>
<proteinExistence type="predicted"/>
<dbReference type="KEGG" id="hds:HSR122_1377"/>
<organism evidence="2 3">
    <name type="scientific">Halapricum desulfuricans</name>
    <dbReference type="NCBI Taxonomy" id="2841257"/>
    <lineage>
        <taxon>Archaea</taxon>
        <taxon>Methanobacteriati</taxon>
        <taxon>Methanobacteriota</taxon>
        <taxon>Stenosarchaea group</taxon>
        <taxon>Halobacteria</taxon>
        <taxon>Halobacteriales</taxon>
        <taxon>Haloarculaceae</taxon>
        <taxon>Halapricum</taxon>
    </lineage>
</organism>
<dbReference type="Proteomes" id="UP000662973">
    <property type="component" value="Chromosome"/>
</dbReference>
<dbReference type="EMBL" id="CP064788">
    <property type="protein sequence ID" value="QSG08773.1"/>
    <property type="molecule type" value="Genomic_DNA"/>
</dbReference>
<reference evidence="2 3" key="1">
    <citation type="submission" date="2020-11" db="EMBL/GenBank/DDBJ databases">
        <title>Carbohydrate-dependent, anaerobic sulfur respiration: A novel catabolism in halophilic archaea.</title>
        <authorList>
            <person name="Sorokin D.Y."/>
            <person name="Messina E."/>
            <person name="Smedile F."/>
            <person name="La Cono V."/>
            <person name="Hallsworth J.E."/>
            <person name="Yakimov M.M."/>
        </authorList>
    </citation>
    <scope>NUCLEOTIDE SEQUENCE [LARGE SCALE GENOMIC DNA]</scope>
    <source>
        <strain evidence="2 3">HSR12-2</strain>
    </source>
</reference>
<accession>A0A897NCI2</accession>
<dbReference type="AlphaFoldDB" id="A0A897NCI2"/>
<evidence type="ECO:0000256" key="1">
    <source>
        <dbReference type="SAM" id="MobiDB-lite"/>
    </source>
</evidence>
<protein>
    <submittedName>
        <fullName evidence="2">Uncharacterized protein</fullName>
    </submittedName>
</protein>
<name>A0A897NCI2_9EURY</name>
<sequence length="52" mass="5622">MVSPLCSSTTDTARDSGHASKSAPQRLDLQAVEAKAYDLRRETKPSLPKPPL</sequence>